<dbReference type="InterPro" id="IPR047727">
    <property type="entry name" value="Sce7725-like"/>
</dbReference>
<accession>A0A9X3DSJ7</accession>
<dbReference type="AlphaFoldDB" id="A0A9X3DSJ7"/>
<sequence length="302" mass="34967">MYYPILRGKLNELLALRELASLQLKCYTPVIEPVKRDIKPLIKTIEALNNSGITPHIIINPTIGDYSKSPNELFFELKKFESIEYEILYSINENTEKYQDFLELGSFGLFIQKGIDHKIIDFSRASRINFIQNDISPNVKRLIKNKVIYEDFFRKQKKNADYPLESPFSSLHSYYLDDKTNIGFGDYTITGEDFSEGGGPAYVVTIHCSYIDTQRFDELFIRHYSSTDDGTPTNPGAKFIEALKKFIHEYNKNIIPFIKTSGLEDFENLYQLQHFPGLGQVKKNSIKHHIETINSYLSSRMK</sequence>
<evidence type="ECO:0000313" key="2">
    <source>
        <dbReference type="Proteomes" id="UP001146019"/>
    </source>
</evidence>
<organism evidence="1 2">
    <name type="scientific">Acinetobacter nematophilus</name>
    <dbReference type="NCBI Taxonomy" id="2994642"/>
    <lineage>
        <taxon>Bacteria</taxon>
        <taxon>Pseudomonadati</taxon>
        <taxon>Pseudomonadota</taxon>
        <taxon>Gammaproteobacteria</taxon>
        <taxon>Moraxellales</taxon>
        <taxon>Moraxellaceae</taxon>
        <taxon>Acinetobacter</taxon>
    </lineage>
</organism>
<comment type="caution">
    <text evidence="1">The sequence shown here is derived from an EMBL/GenBank/DDBJ whole genome shotgun (WGS) entry which is preliminary data.</text>
</comment>
<dbReference type="RefSeq" id="WP_266129918.1">
    <property type="nucleotide sequence ID" value="NZ_JAPKMY010000003.1"/>
</dbReference>
<dbReference type="EMBL" id="JAPKMY010000003">
    <property type="protein sequence ID" value="MCX5467593.1"/>
    <property type="molecule type" value="Genomic_DNA"/>
</dbReference>
<dbReference type="Proteomes" id="UP001146019">
    <property type="component" value="Unassembled WGS sequence"/>
</dbReference>
<dbReference type="NCBIfam" id="NF033831">
    <property type="entry name" value="sce7725_fam"/>
    <property type="match status" value="1"/>
</dbReference>
<gene>
    <name evidence="1" type="ORF">OSH00_07510</name>
</gene>
<name>A0A9X3DSJ7_9GAMM</name>
<reference evidence="1" key="1">
    <citation type="submission" date="2022-11" db="EMBL/GenBank/DDBJ databases">
        <title>Biodiversity and phylogenetic relationships of bacteria.</title>
        <authorList>
            <person name="Machado R.A.R."/>
            <person name="Bhat A."/>
            <person name="Loulou A."/>
            <person name="Kallel S."/>
        </authorList>
    </citation>
    <scope>NUCLEOTIDE SEQUENCE</scope>
    <source>
        <strain evidence="1">A-IN1</strain>
    </source>
</reference>
<protein>
    <submittedName>
        <fullName evidence="1">Sce7725 family protein</fullName>
    </submittedName>
</protein>
<proteinExistence type="predicted"/>
<keyword evidence="2" id="KW-1185">Reference proteome</keyword>
<evidence type="ECO:0000313" key="1">
    <source>
        <dbReference type="EMBL" id="MCX5467593.1"/>
    </source>
</evidence>